<dbReference type="PANTHER" id="PTHR12358:SF105">
    <property type="entry name" value="DAGKC DOMAIN-CONTAINING PROTEIN"/>
    <property type="match status" value="1"/>
</dbReference>
<dbReference type="EMBL" id="CP141888">
    <property type="protein sequence ID" value="WRT69086.1"/>
    <property type="molecule type" value="Genomic_DNA"/>
</dbReference>
<gene>
    <name evidence="2" type="ORF">IL334_006069</name>
</gene>
<feature type="domain" description="DAGKc" evidence="1">
    <location>
        <begin position="3"/>
        <end position="142"/>
    </location>
</feature>
<dbReference type="SUPFAM" id="SSF111331">
    <property type="entry name" value="NAD kinase/diacylglycerol kinase-like"/>
    <property type="match status" value="1"/>
</dbReference>
<evidence type="ECO:0000259" key="1">
    <source>
        <dbReference type="PROSITE" id="PS50146"/>
    </source>
</evidence>
<protein>
    <recommendedName>
        <fullName evidence="1">DAGKc domain-containing protein</fullName>
    </recommendedName>
</protein>
<sequence length="440" mass="48256">MNQDQETLHIIVNPVAGHGQGPHFVEENVIPILRHLLIPYQIHTTSSPGDAGNIGQYLTRSFDGGATIRLAIVGGDGTFHELIEGVQDVTGIKWEVVLLPFGTANALFSSLFPPSTPLSPSSLDLISSMPFPLSDGIQHQLSSLFSYLTKSPSINLPITQTTLSTKAAICEKFSSHVVLSTSLHAAILHDSEALRESHPGTERFKIAAAQNASKLFYANVNLSSNSQAPSDVEQWDPNSQEWTRPFTISNSVSTKDDNHKEGSAEWYVKGPFSYFLSTSTVDRLEPTFMISPFTNLKSEGDQFIYVTMIRPFRDRFIPSSKIEERKDNLSKRAFEIVGSAYNAGSHVDLTYPASQAVVEGDDSRNGNGLETKGEGEPVVEVFRCTSFNWNPSIEQKSEGWEQGNNRLVCADGALHSIPEGGSAEVELRTQEKDTGFFVFA</sequence>
<accession>A0ABZ1D4W4</accession>
<dbReference type="InterPro" id="IPR001206">
    <property type="entry name" value="Diacylglycerol_kinase_cat_dom"/>
</dbReference>
<proteinExistence type="predicted"/>
<dbReference type="Gene3D" id="2.60.200.40">
    <property type="match status" value="1"/>
</dbReference>
<dbReference type="GeneID" id="87958199"/>
<dbReference type="Proteomes" id="UP001329825">
    <property type="component" value="Chromosome 8"/>
</dbReference>
<dbReference type="Gene3D" id="3.40.50.10330">
    <property type="entry name" value="Probable inorganic polyphosphate/atp-NAD kinase, domain 1"/>
    <property type="match status" value="1"/>
</dbReference>
<dbReference type="PROSITE" id="PS50146">
    <property type="entry name" value="DAGK"/>
    <property type="match status" value="1"/>
</dbReference>
<dbReference type="Pfam" id="PF00781">
    <property type="entry name" value="DAGK_cat"/>
    <property type="match status" value="1"/>
</dbReference>
<name>A0ABZ1D4W4_9TREE</name>
<dbReference type="PANTHER" id="PTHR12358">
    <property type="entry name" value="SPHINGOSINE KINASE"/>
    <property type="match status" value="1"/>
</dbReference>
<evidence type="ECO:0000313" key="2">
    <source>
        <dbReference type="EMBL" id="WRT69086.1"/>
    </source>
</evidence>
<dbReference type="InterPro" id="IPR016064">
    <property type="entry name" value="NAD/diacylglycerol_kinase_sf"/>
</dbReference>
<organism evidence="2 3">
    <name type="scientific">Kwoniella shivajii</name>
    <dbReference type="NCBI Taxonomy" id="564305"/>
    <lineage>
        <taxon>Eukaryota</taxon>
        <taxon>Fungi</taxon>
        <taxon>Dikarya</taxon>
        <taxon>Basidiomycota</taxon>
        <taxon>Agaricomycotina</taxon>
        <taxon>Tremellomycetes</taxon>
        <taxon>Tremellales</taxon>
        <taxon>Cryptococcaceae</taxon>
        <taxon>Kwoniella</taxon>
    </lineage>
</organism>
<dbReference type="RefSeq" id="XP_062793825.1">
    <property type="nucleotide sequence ID" value="XM_062937774.1"/>
</dbReference>
<dbReference type="InterPro" id="IPR050187">
    <property type="entry name" value="Lipid_Phosphate_FormReg"/>
</dbReference>
<dbReference type="InterPro" id="IPR017438">
    <property type="entry name" value="ATP-NAD_kinase_N"/>
</dbReference>
<reference evidence="2 3" key="1">
    <citation type="submission" date="2024-01" db="EMBL/GenBank/DDBJ databases">
        <title>Comparative genomics of Cryptococcus and Kwoniella reveals pathogenesis evolution and contrasting modes of karyotype evolution via chromosome fusion or intercentromeric recombination.</title>
        <authorList>
            <person name="Coelho M.A."/>
            <person name="David-Palma M."/>
            <person name="Shea T."/>
            <person name="Bowers K."/>
            <person name="McGinley-Smith S."/>
            <person name="Mohammad A.W."/>
            <person name="Gnirke A."/>
            <person name="Yurkov A.M."/>
            <person name="Nowrousian M."/>
            <person name="Sun S."/>
            <person name="Cuomo C.A."/>
            <person name="Heitman J."/>
        </authorList>
    </citation>
    <scope>NUCLEOTIDE SEQUENCE [LARGE SCALE GENOMIC DNA]</scope>
    <source>
        <strain evidence="2">CBS 11374</strain>
    </source>
</reference>
<keyword evidence="3" id="KW-1185">Reference proteome</keyword>
<evidence type="ECO:0000313" key="3">
    <source>
        <dbReference type="Proteomes" id="UP001329825"/>
    </source>
</evidence>
<dbReference type="SMART" id="SM00046">
    <property type="entry name" value="DAGKc"/>
    <property type="match status" value="1"/>
</dbReference>